<feature type="domain" description="Piwi" evidence="10">
    <location>
        <begin position="564"/>
        <end position="854"/>
    </location>
</feature>
<dbReference type="EMBL" id="CARXXK010000002">
    <property type="protein sequence ID" value="CAI6356915.1"/>
    <property type="molecule type" value="Genomic_DNA"/>
</dbReference>
<evidence type="ECO:0000259" key="9">
    <source>
        <dbReference type="PROSITE" id="PS50821"/>
    </source>
</evidence>
<dbReference type="PANTHER" id="PTHR22891">
    <property type="entry name" value="EUKARYOTIC TRANSLATION INITIATION FACTOR 2C"/>
    <property type="match status" value="1"/>
</dbReference>
<keyword evidence="5" id="KW-0694">RNA-binding</keyword>
<dbReference type="GO" id="GO:0003723">
    <property type="term" value="F:RNA binding"/>
    <property type="evidence" value="ECO:0007669"/>
    <property type="project" value="UniProtKB-KW"/>
</dbReference>
<accession>A0AAV0WLX2</accession>
<dbReference type="Gene3D" id="3.30.420.10">
    <property type="entry name" value="Ribonuclease H-like superfamily/Ribonuclease H"/>
    <property type="match status" value="1"/>
</dbReference>
<protein>
    <submittedName>
        <fullName evidence="11">Uncharacterized protein</fullName>
    </submittedName>
</protein>
<dbReference type="SUPFAM" id="SSF53098">
    <property type="entry name" value="Ribonuclease H-like"/>
    <property type="match status" value="1"/>
</dbReference>
<dbReference type="GO" id="GO:0005737">
    <property type="term" value="C:cytoplasm"/>
    <property type="evidence" value="ECO:0007669"/>
    <property type="project" value="UniProtKB-SubCell"/>
</dbReference>
<name>A0AAV0WLX2_9HEMI</name>
<organism evidence="11 12">
    <name type="scientific">Macrosiphum euphorbiae</name>
    <name type="common">potato aphid</name>
    <dbReference type="NCBI Taxonomy" id="13131"/>
    <lineage>
        <taxon>Eukaryota</taxon>
        <taxon>Metazoa</taxon>
        <taxon>Ecdysozoa</taxon>
        <taxon>Arthropoda</taxon>
        <taxon>Hexapoda</taxon>
        <taxon>Insecta</taxon>
        <taxon>Pterygota</taxon>
        <taxon>Neoptera</taxon>
        <taxon>Paraneoptera</taxon>
        <taxon>Hemiptera</taxon>
        <taxon>Sternorrhyncha</taxon>
        <taxon>Aphidomorpha</taxon>
        <taxon>Aphidoidea</taxon>
        <taxon>Aphididae</taxon>
        <taxon>Macrosiphini</taxon>
        <taxon>Macrosiphum</taxon>
    </lineage>
</organism>
<keyword evidence="6" id="KW-0943">RNA-mediated gene silencing</keyword>
<dbReference type="Pfam" id="PF02170">
    <property type="entry name" value="PAZ"/>
    <property type="match status" value="1"/>
</dbReference>
<reference evidence="11 12" key="1">
    <citation type="submission" date="2023-01" db="EMBL/GenBank/DDBJ databases">
        <authorList>
            <person name="Whitehead M."/>
        </authorList>
    </citation>
    <scope>NUCLEOTIDE SEQUENCE [LARGE SCALE GENOMIC DNA]</scope>
</reference>
<dbReference type="GO" id="GO:0140965">
    <property type="term" value="P:secondary piRNA processing"/>
    <property type="evidence" value="ECO:0007669"/>
    <property type="project" value="UniProtKB-ARBA"/>
</dbReference>
<dbReference type="PROSITE" id="PS50822">
    <property type="entry name" value="PIWI"/>
    <property type="match status" value="1"/>
</dbReference>
<comment type="subcellular location">
    <subcellularLocation>
        <location evidence="1">Cytoplasm</location>
    </subcellularLocation>
</comment>
<gene>
    <name evidence="11" type="ORF">MEUPH1_LOCUS12598</name>
</gene>
<evidence type="ECO:0000313" key="12">
    <source>
        <dbReference type="Proteomes" id="UP001160148"/>
    </source>
</evidence>
<dbReference type="AlphaFoldDB" id="A0AAV0WLX2"/>
<dbReference type="CDD" id="cd02845">
    <property type="entry name" value="PAZ_piwi_like"/>
    <property type="match status" value="1"/>
</dbReference>
<sequence length="868" mass="97865">MQRPRSQISRRGPGAPQLRAPGAPQLRAPGAPQIRPPRPHGQGQVVSIEKPTVPKQNPNAGVQPIEEGLRHLTTNVPPIGISRGLSRRDREIGVVNYRTPRPQSSLGAIGKQGHSGQPVKLLANYFPITSYTNWCLYQYRVDFNPEEDRIGTKKGLLGQHRERLGGYLLDGTMLFSGKRFDPPVFELTSTRRSDDQIVVITVKFTNVIETGDYANIQVLNILLRNCLRHLNLTMIGRNFYDPEAKIDMAQYKLQLWPGYETTIDRYEDNILLCADISTKVMRQETVLDFLNQCAADRKINKDWMINFKMGVVGTTVMTSYNNETYRIDDIDENADPTSQFSKKDGTKMTYIQYYKEKWNLTIRTAKQPMLISKNKRSILKFGEEDTLIYLVPELCVMTGITDAMRNNFTLMKDMAMHTSVNPKERMGRLTNFANRLLKTPESVNELKRWNLTLSNKLVELTGRTLPPEPIQSRSKGYNGGEEADWTKHLRVLPMYNSAIVKLWVILAPKDCCQEVYIFAQTIANAAQGMNFTLPQPTIVPMNDGKSKTFLIHLEEVINQYNPSLILCVIPSARGDIYNLIKRKLCIDRAVPSQVVLLKNVKKNNLSVCTKIAIQINCKLGGSPWLITIPKKGMMIVGFDVCHDSQRKNISFGALVATMSDHHTTYFSCVEPHESGEELSVHFATGITKALAKYRAKNGSLPTSIVVFRDGVGEGQISHVHKTEVKLLQTACEQAYGPKSVPFAFVIVTKRISARFFAPSNRGIENPRPGTVIDTVVTDPTKYDFYLVSQNVRQGTVSPTHYQVIEDTLGFPPDIMQRLTFKLTHMYYNWSGTVRVPAPCQFAHKLAFLTGQTLGRSPNTGLDELLYFL</sequence>
<evidence type="ECO:0000256" key="2">
    <source>
        <dbReference type="ARBA" id="ARBA00022473"/>
    </source>
</evidence>
<keyword evidence="12" id="KW-1185">Reference proteome</keyword>
<dbReference type="InterPro" id="IPR003100">
    <property type="entry name" value="PAZ_dom"/>
</dbReference>
<dbReference type="Pfam" id="PF02171">
    <property type="entry name" value="Piwi"/>
    <property type="match status" value="1"/>
</dbReference>
<evidence type="ECO:0000256" key="7">
    <source>
        <dbReference type="ARBA" id="ARBA00038291"/>
    </source>
</evidence>
<evidence type="ECO:0000256" key="8">
    <source>
        <dbReference type="SAM" id="MobiDB-lite"/>
    </source>
</evidence>
<evidence type="ECO:0000256" key="6">
    <source>
        <dbReference type="ARBA" id="ARBA00023158"/>
    </source>
</evidence>
<feature type="domain" description="PAZ" evidence="9">
    <location>
        <begin position="285"/>
        <end position="399"/>
    </location>
</feature>
<feature type="region of interest" description="Disordered" evidence="8">
    <location>
        <begin position="1"/>
        <end position="62"/>
    </location>
</feature>
<dbReference type="Pfam" id="PF23278">
    <property type="entry name" value="Piwi_N"/>
    <property type="match status" value="1"/>
</dbReference>
<evidence type="ECO:0000256" key="1">
    <source>
        <dbReference type="ARBA" id="ARBA00004496"/>
    </source>
</evidence>
<keyword evidence="2" id="KW-0217">Developmental protein</keyword>
<dbReference type="Gene3D" id="3.40.50.2300">
    <property type="match status" value="1"/>
</dbReference>
<comment type="similarity">
    <text evidence="7">Belongs to the argonaute family. Piwi subfamily.</text>
</comment>
<evidence type="ECO:0000256" key="4">
    <source>
        <dbReference type="ARBA" id="ARBA00022782"/>
    </source>
</evidence>
<keyword evidence="3" id="KW-0963">Cytoplasm</keyword>
<proteinExistence type="inferred from homology"/>
<dbReference type="FunFam" id="3.30.420.10:FF:000014">
    <property type="entry name" value="Piwi-like RNA-mediated gene silencing 1"/>
    <property type="match status" value="1"/>
</dbReference>
<evidence type="ECO:0000313" key="11">
    <source>
        <dbReference type="EMBL" id="CAI6356915.1"/>
    </source>
</evidence>
<dbReference type="Proteomes" id="UP001160148">
    <property type="component" value="Unassembled WGS sequence"/>
</dbReference>
<dbReference type="SMART" id="SM00950">
    <property type="entry name" value="Piwi"/>
    <property type="match status" value="1"/>
</dbReference>
<dbReference type="PROSITE" id="PS50821">
    <property type="entry name" value="PAZ"/>
    <property type="match status" value="1"/>
</dbReference>
<comment type="caution">
    <text evidence="11">The sequence shown here is derived from an EMBL/GenBank/DDBJ whole genome shotgun (WGS) entry which is preliminary data.</text>
</comment>
<dbReference type="GO" id="GO:0030154">
    <property type="term" value="P:cell differentiation"/>
    <property type="evidence" value="ECO:0007669"/>
    <property type="project" value="UniProtKB-KW"/>
</dbReference>
<dbReference type="CDD" id="cd04658">
    <property type="entry name" value="Piwi_piwi-like_Euk"/>
    <property type="match status" value="1"/>
</dbReference>
<evidence type="ECO:0000256" key="5">
    <source>
        <dbReference type="ARBA" id="ARBA00022884"/>
    </source>
</evidence>
<dbReference type="FunFam" id="2.170.260.10:FF:000003">
    <property type="entry name" value="Piwi-like RNA-mediated gene silencing 2"/>
    <property type="match status" value="1"/>
</dbReference>
<keyword evidence="4" id="KW-0221">Differentiation</keyword>
<evidence type="ECO:0000259" key="10">
    <source>
        <dbReference type="PROSITE" id="PS50822"/>
    </source>
</evidence>
<dbReference type="InterPro" id="IPR036397">
    <property type="entry name" value="RNaseH_sf"/>
</dbReference>
<dbReference type="InterPro" id="IPR036085">
    <property type="entry name" value="PAZ_dom_sf"/>
</dbReference>
<dbReference type="Gene3D" id="2.170.260.10">
    <property type="entry name" value="paz domain"/>
    <property type="match status" value="1"/>
</dbReference>
<dbReference type="SUPFAM" id="SSF101690">
    <property type="entry name" value="PAZ domain"/>
    <property type="match status" value="1"/>
</dbReference>
<dbReference type="SMART" id="SM00949">
    <property type="entry name" value="PAZ"/>
    <property type="match status" value="1"/>
</dbReference>
<evidence type="ECO:0000256" key="3">
    <source>
        <dbReference type="ARBA" id="ARBA00022490"/>
    </source>
</evidence>
<dbReference type="InterPro" id="IPR003165">
    <property type="entry name" value="Piwi"/>
</dbReference>
<dbReference type="InterPro" id="IPR012337">
    <property type="entry name" value="RNaseH-like_sf"/>
</dbReference>